<dbReference type="AlphaFoldDB" id="M9R4W2"/>
<keyword evidence="3" id="KW-1185">Reference proteome</keyword>
<protein>
    <submittedName>
        <fullName evidence="2">Uncharacterized protein</fullName>
    </submittedName>
</protein>
<evidence type="ECO:0000256" key="1">
    <source>
        <dbReference type="SAM" id="Phobius"/>
    </source>
</evidence>
<keyword evidence="1" id="KW-0812">Transmembrane</keyword>
<name>M9R4W2_9RHOB</name>
<accession>M9R4W2</accession>
<dbReference type="Proteomes" id="UP000005307">
    <property type="component" value="Chromosome"/>
</dbReference>
<proteinExistence type="predicted"/>
<evidence type="ECO:0000313" key="2">
    <source>
        <dbReference type="EMBL" id="AGI66808.1"/>
    </source>
</evidence>
<dbReference type="RefSeq" id="WP_015498850.1">
    <property type="nucleotide sequence ID" value="NC_020911.1"/>
</dbReference>
<dbReference type="OrthoDB" id="7729082at2"/>
<dbReference type="KEGG" id="oat:OAN307_c11030"/>
<keyword evidence="1" id="KW-0472">Membrane</keyword>
<evidence type="ECO:0000313" key="3">
    <source>
        <dbReference type="Proteomes" id="UP000005307"/>
    </source>
</evidence>
<dbReference type="HOGENOM" id="CLU_176947_0_0_5"/>
<sequence length="98" mass="10653">MRQQIVYGWNFIFNAEISPLRHIPDVAVRHYVLQALALMWAVTFAVAIGSYTLLAASIIGHAVLIAAAAITVATYTAAAKKPTLFERGSGRRSDGEHD</sequence>
<keyword evidence="1" id="KW-1133">Transmembrane helix</keyword>
<feature type="transmembrane region" description="Helical" evidence="1">
    <location>
        <begin position="31"/>
        <end position="52"/>
    </location>
</feature>
<dbReference type="eggNOG" id="ENOG5033K5T">
    <property type="taxonomic scope" value="Bacteria"/>
</dbReference>
<dbReference type="EMBL" id="CP003740">
    <property type="protein sequence ID" value="AGI66808.1"/>
    <property type="molecule type" value="Genomic_DNA"/>
</dbReference>
<gene>
    <name evidence="2" type="ORF">OAN307_c11030</name>
</gene>
<feature type="transmembrane region" description="Helical" evidence="1">
    <location>
        <begin position="58"/>
        <end position="78"/>
    </location>
</feature>
<reference evidence="2 3" key="1">
    <citation type="journal article" date="2013" name="PLoS ONE">
        <title>Poles Apart: Arctic and Antarctic Octadecabacter strains Share High Genome Plasticity and a New Type of Xanthorhodopsin.</title>
        <authorList>
            <person name="Vollmers J."/>
            <person name="Voget S."/>
            <person name="Dietrich S."/>
            <person name="Gollnow K."/>
            <person name="Smits M."/>
            <person name="Meyer K."/>
            <person name="Brinkhoff T."/>
            <person name="Simon M."/>
            <person name="Daniel R."/>
        </authorList>
    </citation>
    <scope>NUCLEOTIDE SEQUENCE [LARGE SCALE GENOMIC DNA]</scope>
    <source>
        <strain evidence="2 3">307</strain>
    </source>
</reference>
<organism evidence="2 3">
    <name type="scientific">Octadecabacter antarcticus 307</name>
    <dbReference type="NCBI Taxonomy" id="391626"/>
    <lineage>
        <taxon>Bacteria</taxon>
        <taxon>Pseudomonadati</taxon>
        <taxon>Pseudomonadota</taxon>
        <taxon>Alphaproteobacteria</taxon>
        <taxon>Rhodobacterales</taxon>
        <taxon>Roseobacteraceae</taxon>
        <taxon>Octadecabacter</taxon>
    </lineage>
</organism>